<gene>
    <name evidence="5" type="ORF">EZE20_12175</name>
</gene>
<evidence type="ECO:0000256" key="2">
    <source>
        <dbReference type="ARBA" id="ARBA00007131"/>
    </source>
</evidence>
<accession>A0A4R4KA60</accession>
<dbReference type="InterPro" id="IPR005474">
    <property type="entry name" value="Transketolase_N"/>
</dbReference>
<dbReference type="Gene3D" id="3.40.50.970">
    <property type="match status" value="1"/>
</dbReference>
<dbReference type="InterPro" id="IPR029061">
    <property type="entry name" value="THDP-binding"/>
</dbReference>
<dbReference type="CDD" id="cd02012">
    <property type="entry name" value="TPP_TK"/>
    <property type="match status" value="1"/>
</dbReference>
<feature type="domain" description="Transketolase N-terminal" evidence="4">
    <location>
        <begin position="19"/>
        <end position="260"/>
    </location>
</feature>
<dbReference type="AlphaFoldDB" id="A0A4R4KA60"/>
<comment type="caution">
    <text evidence="5">The sequence shown here is derived from an EMBL/GenBank/DDBJ whole genome shotgun (WGS) entry which is preliminary data.</text>
</comment>
<dbReference type="Pfam" id="PF00456">
    <property type="entry name" value="Transketolase_N"/>
    <property type="match status" value="1"/>
</dbReference>
<evidence type="ECO:0000256" key="1">
    <source>
        <dbReference type="ARBA" id="ARBA00001964"/>
    </source>
</evidence>
<comment type="cofactor">
    <cofactor evidence="1">
        <name>thiamine diphosphate</name>
        <dbReference type="ChEBI" id="CHEBI:58937"/>
    </cofactor>
</comment>
<comment type="similarity">
    <text evidence="2">Belongs to the transketolase family.</text>
</comment>
<evidence type="ECO:0000256" key="3">
    <source>
        <dbReference type="ARBA" id="ARBA00023052"/>
    </source>
</evidence>
<name>A0A4R4KA60_9BACT</name>
<dbReference type="Proteomes" id="UP000295706">
    <property type="component" value="Unassembled WGS sequence"/>
</dbReference>
<organism evidence="5 6">
    <name type="scientific">Arundinibacter roseus</name>
    <dbReference type="NCBI Taxonomy" id="2070510"/>
    <lineage>
        <taxon>Bacteria</taxon>
        <taxon>Pseudomonadati</taxon>
        <taxon>Bacteroidota</taxon>
        <taxon>Cytophagia</taxon>
        <taxon>Cytophagales</taxon>
        <taxon>Spirosomataceae</taxon>
        <taxon>Arundinibacter</taxon>
    </lineage>
</organism>
<dbReference type="OrthoDB" id="8732661at2"/>
<evidence type="ECO:0000313" key="5">
    <source>
        <dbReference type="EMBL" id="TDB64433.1"/>
    </source>
</evidence>
<dbReference type="EMBL" id="SMJU01000007">
    <property type="protein sequence ID" value="TDB64433.1"/>
    <property type="molecule type" value="Genomic_DNA"/>
</dbReference>
<evidence type="ECO:0000313" key="6">
    <source>
        <dbReference type="Proteomes" id="UP000295706"/>
    </source>
</evidence>
<evidence type="ECO:0000259" key="4">
    <source>
        <dbReference type="Pfam" id="PF00456"/>
    </source>
</evidence>
<keyword evidence="3" id="KW-0786">Thiamine pyrophosphate</keyword>
<dbReference type="PANTHER" id="PTHR47514:SF1">
    <property type="entry name" value="TRANSKETOLASE N-TERMINAL SECTION-RELATED"/>
    <property type="match status" value="1"/>
</dbReference>
<reference evidence="5 6" key="1">
    <citation type="submission" date="2019-02" db="EMBL/GenBank/DDBJ databases">
        <title>Arundinibacter roseus gen. nov., sp. nov., a new member of the family Cytophagaceae.</title>
        <authorList>
            <person name="Szuroczki S."/>
            <person name="Khayer B."/>
            <person name="Sproer C."/>
            <person name="Toumi M."/>
            <person name="Szabo A."/>
            <person name="Felfoldi T."/>
            <person name="Schumann P."/>
            <person name="Toth E."/>
        </authorList>
    </citation>
    <scope>NUCLEOTIDE SEQUENCE [LARGE SCALE GENOMIC DNA]</scope>
    <source>
        <strain evidence="5 6">DMA-k-7a</strain>
    </source>
</reference>
<dbReference type="SUPFAM" id="SSF52518">
    <property type="entry name" value="Thiamin diphosphate-binding fold (THDP-binding)"/>
    <property type="match status" value="1"/>
</dbReference>
<dbReference type="RefSeq" id="WP_132117983.1">
    <property type="nucleotide sequence ID" value="NZ_SMJU01000007.1"/>
</dbReference>
<keyword evidence="6" id="KW-1185">Reference proteome</keyword>
<dbReference type="PANTHER" id="PTHR47514">
    <property type="entry name" value="TRANSKETOLASE N-TERMINAL SECTION-RELATED"/>
    <property type="match status" value="1"/>
</dbReference>
<sequence length="277" mass="30147">MTLSTDHILAHATHISGELRLKTLSLYNQAHAGHIGCSLSCIDLMIGVLLLHKAEKDTFILSKGHAAAALYASLNWLGEISDDVLATYYLDGTTLPAHPAPGQFKGIPFATGSLGHGLPIATGIAHAARIMDEDSYAYVLLSDGETNEGTTWEAAHFAMQHKLDNLIMIIDKNGLQGFGTTNEVLGDTADPAKWTAIGFETVEVNGHDIEEIYSTVKTLKTHKNGLPKAIIAHTVKGKGVSYMENKLEWHYLPMNPEQYEAATHEIQERYFNIAANA</sequence>
<proteinExistence type="inferred from homology"/>
<protein>
    <submittedName>
        <fullName evidence="5">Transketolase</fullName>
    </submittedName>
</protein>